<evidence type="ECO:0000259" key="13">
    <source>
        <dbReference type="PROSITE" id="PS50097"/>
    </source>
</evidence>
<reference evidence="15" key="2">
    <citation type="submission" date="2025-09" db="UniProtKB">
        <authorList>
            <consortium name="Ensembl"/>
        </authorList>
    </citation>
    <scope>IDENTIFICATION</scope>
</reference>
<keyword evidence="3" id="KW-0479">Metal-binding</keyword>
<keyword evidence="2" id="KW-0678">Repressor</keyword>
<dbReference type="GO" id="GO:0005634">
    <property type="term" value="C:nucleus"/>
    <property type="evidence" value="ECO:0007669"/>
    <property type="project" value="UniProtKB-SubCell"/>
</dbReference>
<dbReference type="GO" id="GO:0000978">
    <property type="term" value="F:RNA polymerase II cis-regulatory region sequence-specific DNA binding"/>
    <property type="evidence" value="ECO:0007669"/>
    <property type="project" value="TreeGrafter"/>
</dbReference>
<dbReference type="SMART" id="SM00225">
    <property type="entry name" value="BTB"/>
    <property type="match status" value="1"/>
</dbReference>
<evidence type="ECO:0000256" key="10">
    <source>
        <dbReference type="ARBA" id="ARBA00023242"/>
    </source>
</evidence>
<dbReference type="PROSITE" id="PS50097">
    <property type="entry name" value="BTB"/>
    <property type="match status" value="1"/>
</dbReference>
<organism evidence="15 16">
    <name type="scientific">Paramormyrops kingsleyae</name>
    <dbReference type="NCBI Taxonomy" id="1676925"/>
    <lineage>
        <taxon>Eukaryota</taxon>
        <taxon>Metazoa</taxon>
        <taxon>Chordata</taxon>
        <taxon>Craniata</taxon>
        <taxon>Vertebrata</taxon>
        <taxon>Euteleostomi</taxon>
        <taxon>Actinopterygii</taxon>
        <taxon>Neopterygii</taxon>
        <taxon>Teleostei</taxon>
        <taxon>Osteoglossocephala</taxon>
        <taxon>Osteoglossomorpha</taxon>
        <taxon>Osteoglossiformes</taxon>
        <taxon>Mormyridae</taxon>
        <taxon>Paramormyrops</taxon>
    </lineage>
</organism>
<evidence type="ECO:0000256" key="1">
    <source>
        <dbReference type="ARBA" id="ARBA00004123"/>
    </source>
</evidence>
<feature type="region of interest" description="Disordered" evidence="12">
    <location>
        <begin position="637"/>
        <end position="724"/>
    </location>
</feature>
<dbReference type="FunFam" id="3.30.160.60:FF:000235">
    <property type="entry name" value="Zinc finger and BTB domain containing 38"/>
    <property type="match status" value="1"/>
</dbReference>
<evidence type="ECO:0000256" key="2">
    <source>
        <dbReference type="ARBA" id="ARBA00022491"/>
    </source>
</evidence>
<dbReference type="SUPFAM" id="SSF57667">
    <property type="entry name" value="beta-beta-alpha zinc fingers"/>
    <property type="match status" value="1"/>
</dbReference>
<evidence type="ECO:0000256" key="8">
    <source>
        <dbReference type="ARBA" id="ARBA00023125"/>
    </source>
</evidence>
<feature type="compositionally biased region" description="Low complexity" evidence="12">
    <location>
        <begin position="463"/>
        <end position="476"/>
    </location>
</feature>
<dbReference type="FunFam" id="3.30.160.60:FF:000749">
    <property type="entry name" value="Transcriptional regulator Kaiso"/>
    <property type="match status" value="1"/>
</dbReference>
<dbReference type="InterPro" id="IPR050457">
    <property type="entry name" value="ZnFinger_BTB_dom_contain"/>
</dbReference>
<feature type="compositionally biased region" description="Basic and acidic residues" evidence="12">
    <location>
        <begin position="218"/>
        <end position="237"/>
    </location>
</feature>
<feature type="region of interest" description="Disordered" evidence="12">
    <location>
        <begin position="196"/>
        <end position="282"/>
    </location>
</feature>
<accession>A0A3B3SEJ2</accession>
<keyword evidence="10" id="KW-0539">Nucleus</keyword>
<dbReference type="KEGG" id="pki:111834269"/>
<feature type="compositionally biased region" description="Pro residues" evidence="12">
    <location>
        <begin position="677"/>
        <end position="702"/>
    </location>
</feature>
<dbReference type="GO" id="GO:0008270">
    <property type="term" value="F:zinc ion binding"/>
    <property type="evidence" value="ECO:0007669"/>
    <property type="project" value="UniProtKB-KW"/>
</dbReference>
<feature type="domain" description="BTB" evidence="13">
    <location>
        <begin position="32"/>
        <end position="90"/>
    </location>
</feature>
<dbReference type="PANTHER" id="PTHR46105">
    <property type="entry name" value="AGAP004733-PA"/>
    <property type="match status" value="1"/>
</dbReference>
<dbReference type="Gene3D" id="3.30.160.60">
    <property type="entry name" value="Classic Zinc Finger"/>
    <property type="match status" value="3"/>
</dbReference>
<feature type="compositionally biased region" description="Basic and acidic residues" evidence="12">
    <location>
        <begin position="443"/>
        <end position="455"/>
    </location>
</feature>
<name>A0A3B3SEJ2_9TELE</name>
<dbReference type="PROSITE" id="PS50157">
    <property type="entry name" value="ZINC_FINGER_C2H2_2"/>
    <property type="match status" value="3"/>
</dbReference>
<dbReference type="InterPro" id="IPR011333">
    <property type="entry name" value="SKP1/BTB/POZ_sf"/>
</dbReference>
<keyword evidence="7" id="KW-0805">Transcription regulation</keyword>
<keyword evidence="8" id="KW-0238">DNA-binding</keyword>
<dbReference type="CDD" id="cd18219">
    <property type="entry name" value="BTB_POZ_ZBTB33_KAISO"/>
    <property type="match status" value="1"/>
</dbReference>
<dbReference type="InterPro" id="IPR036236">
    <property type="entry name" value="Znf_C2H2_sf"/>
</dbReference>
<evidence type="ECO:0000256" key="9">
    <source>
        <dbReference type="ARBA" id="ARBA00023163"/>
    </source>
</evidence>
<evidence type="ECO:0000259" key="14">
    <source>
        <dbReference type="PROSITE" id="PS50157"/>
    </source>
</evidence>
<keyword evidence="5 11" id="KW-0863">Zinc-finger</keyword>
<feature type="domain" description="C2H2-type" evidence="14">
    <location>
        <begin position="503"/>
        <end position="530"/>
    </location>
</feature>
<feature type="region of interest" description="Disordered" evidence="12">
    <location>
        <begin position="441"/>
        <end position="486"/>
    </location>
</feature>
<evidence type="ECO:0000313" key="16">
    <source>
        <dbReference type="Proteomes" id="UP000261540"/>
    </source>
</evidence>
<feature type="domain" description="C2H2-type" evidence="14">
    <location>
        <begin position="531"/>
        <end position="558"/>
    </location>
</feature>
<dbReference type="Gene3D" id="3.30.710.10">
    <property type="entry name" value="Potassium Channel Kv1.1, Chain A"/>
    <property type="match status" value="1"/>
</dbReference>
<protein>
    <submittedName>
        <fullName evidence="15">Zinc finger and BTB domain containing 33</fullName>
    </submittedName>
</protein>
<dbReference type="InterPro" id="IPR000210">
    <property type="entry name" value="BTB/POZ_dom"/>
</dbReference>
<dbReference type="InterPro" id="IPR013087">
    <property type="entry name" value="Znf_C2H2_type"/>
</dbReference>
<dbReference type="Ensembl" id="ENSPKIT00000009443.1">
    <property type="protein sequence ID" value="ENSPKIP00000028660.1"/>
    <property type="gene ID" value="ENSPKIG00000010219.1"/>
</dbReference>
<feature type="domain" description="C2H2-type" evidence="14">
    <location>
        <begin position="559"/>
        <end position="587"/>
    </location>
</feature>
<evidence type="ECO:0000256" key="4">
    <source>
        <dbReference type="ARBA" id="ARBA00022737"/>
    </source>
</evidence>
<sequence>MTSLKLITVTDIQYSGSLLKSIDDQRNAGLFCDVTIIVQDRKFRAHKNILSASSSYFHQLFSVAGQVIELNFVKAEIFEEILNYIYSSKLCRIRSDRLQEVIQAGQTLGVQFIANLGVPLSQVRGLPGLSKVPDWGDALGSGENAQTKNDVHCPEAGSLCMPIITETFSLSAEEFKQTDGSVDKEGNSTNDDVLLVSKEAPEKATVSSSTAGAEGPEVMERCPEIEKVDKRPEEKDAVSGTEDSISPEAGQAVIKEDGGSQIKDVTPSAGNMDGDKSSFHSSPTQIQLDHSILPSPLPAPLHSPMVSPNTSTNNVQPPMGPTSFGSLCTPPAPSPHVNSSHIDSLNSPQTREMLPHANEVLGVQKKQVTTVLEKSTAQPGDFKIKLSDVRSGSGKNGPGIQSPKTVIVGKKTITLDKASEIDSLSTGCKVYANIGENTYDIVPMKEDPGEGDSKTSRVRKSHMSSSFSPDSSPQSPRGVSSKKKTKLDQDDHYELIMDGKTFYVCVVCKRPYVCLTSLRRHFNTHSWEKKYPCRYCDKVFALAEYRTKHEIYHTGERRYQCLLCNEFFINYQLLSSHCKQVHNQDPSGRKEKDDTENNLYRLLPCKTLQFKPYSYVSESSAGIPVINEEGIVYHVEPGKGTEVPRPPSSTHTSPPVHLPPSQSKVLNWDDIFVEPGAQPPPQPQPHPQPPAPAPPPPQPQPRPQTHVNPAEASPEFEFVIPETY</sequence>
<evidence type="ECO:0000256" key="11">
    <source>
        <dbReference type="PROSITE-ProRule" id="PRU00042"/>
    </source>
</evidence>
<keyword evidence="9" id="KW-0804">Transcription</keyword>
<proteinExistence type="predicted"/>
<evidence type="ECO:0000256" key="5">
    <source>
        <dbReference type="ARBA" id="ARBA00022771"/>
    </source>
</evidence>
<evidence type="ECO:0000313" key="15">
    <source>
        <dbReference type="Ensembl" id="ENSPKIP00000028660.1"/>
    </source>
</evidence>
<dbReference type="RefSeq" id="XP_023649125.1">
    <property type="nucleotide sequence ID" value="XM_023793357.2"/>
</dbReference>
<dbReference type="Pfam" id="PF00651">
    <property type="entry name" value="BTB"/>
    <property type="match status" value="1"/>
</dbReference>
<keyword evidence="6" id="KW-0862">Zinc</keyword>
<evidence type="ECO:0000256" key="7">
    <source>
        <dbReference type="ARBA" id="ARBA00023015"/>
    </source>
</evidence>
<keyword evidence="4" id="KW-0677">Repeat</keyword>
<dbReference type="STRING" id="1676925.ENSPKIP00000028660"/>
<dbReference type="OrthoDB" id="6359816at2759"/>
<dbReference type="GeneID" id="111834269"/>
<comment type="subcellular location">
    <subcellularLocation>
        <location evidence="1">Nucleus</location>
    </subcellularLocation>
</comment>
<dbReference type="PANTHER" id="PTHR46105:SF27">
    <property type="entry name" value="TRANSCRIPTIONAL REGULATOR KAISO"/>
    <property type="match status" value="1"/>
</dbReference>
<dbReference type="GeneTree" id="ENSGT00940000157481"/>
<reference evidence="15" key="1">
    <citation type="submission" date="2025-08" db="UniProtKB">
        <authorList>
            <consortium name="Ensembl"/>
        </authorList>
    </citation>
    <scope>IDENTIFICATION</scope>
</reference>
<evidence type="ECO:0000256" key="12">
    <source>
        <dbReference type="SAM" id="MobiDB-lite"/>
    </source>
</evidence>
<dbReference type="SMART" id="SM00355">
    <property type="entry name" value="ZnF_C2H2"/>
    <property type="match status" value="3"/>
</dbReference>
<evidence type="ECO:0000256" key="3">
    <source>
        <dbReference type="ARBA" id="ARBA00022723"/>
    </source>
</evidence>
<dbReference type="Proteomes" id="UP000261540">
    <property type="component" value="Unplaced"/>
</dbReference>
<feature type="compositionally biased region" description="Low complexity" evidence="12">
    <location>
        <begin position="648"/>
        <end position="661"/>
    </location>
</feature>
<evidence type="ECO:0000256" key="6">
    <source>
        <dbReference type="ARBA" id="ARBA00022833"/>
    </source>
</evidence>
<keyword evidence="16" id="KW-1185">Reference proteome</keyword>
<dbReference type="PROSITE" id="PS00028">
    <property type="entry name" value="ZINC_FINGER_C2H2_1"/>
    <property type="match status" value="3"/>
</dbReference>
<dbReference type="CTD" id="10009"/>
<dbReference type="SUPFAM" id="SSF54695">
    <property type="entry name" value="POZ domain"/>
    <property type="match status" value="1"/>
</dbReference>
<dbReference type="GO" id="GO:0000981">
    <property type="term" value="F:DNA-binding transcription factor activity, RNA polymerase II-specific"/>
    <property type="evidence" value="ECO:0007669"/>
    <property type="project" value="TreeGrafter"/>
</dbReference>
<dbReference type="AlphaFoldDB" id="A0A3B3SEJ2"/>